<proteinExistence type="predicted"/>
<dbReference type="Proteomes" id="UP000011189">
    <property type="component" value="Unassembled WGS sequence"/>
</dbReference>
<evidence type="ECO:0000313" key="2">
    <source>
        <dbReference type="EMBL" id="ELT43541.1"/>
    </source>
</evidence>
<comment type="caution">
    <text evidence="2">The sequence shown here is derived from an EMBL/GenBank/DDBJ whole genome shotgun (WGS) entry which is preliminary data.</text>
</comment>
<evidence type="ECO:0000313" key="3">
    <source>
        <dbReference type="Proteomes" id="UP000011189"/>
    </source>
</evidence>
<gene>
    <name evidence="2" type="ORF">G205_17844</name>
</gene>
<evidence type="ECO:0000256" key="1">
    <source>
        <dbReference type="SAM" id="MobiDB-lite"/>
    </source>
</evidence>
<feature type="region of interest" description="Disordered" evidence="1">
    <location>
        <begin position="55"/>
        <end position="98"/>
    </location>
</feature>
<feature type="compositionally biased region" description="Polar residues" evidence="1">
    <location>
        <begin position="247"/>
        <end position="261"/>
    </location>
</feature>
<accession>L8TPE4</accession>
<feature type="compositionally biased region" description="Basic residues" evidence="1">
    <location>
        <begin position="168"/>
        <end position="191"/>
    </location>
</feature>
<feature type="compositionally biased region" description="Low complexity" evidence="1">
    <location>
        <begin position="218"/>
        <end position="227"/>
    </location>
</feature>
<organism evidence="2 3">
    <name type="scientific">Arthrobacter nitrophenolicus</name>
    <dbReference type="NCBI Taxonomy" id="683150"/>
    <lineage>
        <taxon>Bacteria</taxon>
        <taxon>Bacillati</taxon>
        <taxon>Actinomycetota</taxon>
        <taxon>Actinomycetes</taxon>
        <taxon>Micrococcales</taxon>
        <taxon>Micrococcaceae</taxon>
        <taxon>Arthrobacter</taxon>
    </lineage>
</organism>
<feature type="compositionally biased region" description="Polar residues" evidence="1">
    <location>
        <begin position="138"/>
        <end position="147"/>
    </location>
</feature>
<feature type="region of interest" description="Disordered" evidence="1">
    <location>
        <begin position="134"/>
        <end position="191"/>
    </location>
</feature>
<feature type="compositionally biased region" description="Low complexity" evidence="1">
    <location>
        <begin position="88"/>
        <end position="98"/>
    </location>
</feature>
<feature type="region of interest" description="Disordered" evidence="1">
    <location>
        <begin position="218"/>
        <end position="296"/>
    </location>
</feature>
<keyword evidence="3" id="KW-1185">Reference proteome</keyword>
<feature type="non-terminal residue" evidence="2">
    <location>
        <position position="296"/>
    </location>
</feature>
<protein>
    <submittedName>
        <fullName evidence="2">RNA-binding protein</fullName>
    </submittedName>
</protein>
<sequence length="296" mass="31471">MSTPDPGGQDLLLDLVTGTGTLGESLTRLVTASAQAVVRTAGLRIECGVIVHQPRSRPPSQALRRRLSGCSTGSTGKRRDPCARCSPAASPWQSSSATATSAGRVTATSCSRPVSAASWACGCRSAVRHLRRGRRTAALQSAPSQGVRTGAPAPGPGKTGPPLWHSSPRMRRPSRCRSSRKPARSRGWRPRACRWPSTCIPPAPWPRTCVPPWTAAPPSTLPAASSWRRTDARTTKPFPSSPRPPATGTSRCAGSRRTSWSGCRRAPRAPTSVTDRTPRPAPTAQEFLSRYGGFRG</sequence>
<dbReference type="AlphaFoldDB" id="L8TPE4"/>
<dbReference type="EMBL" id="AOFD01000046">
    <property type="protein sequence ID" value="ELT43541.1"/>
    <property type="molecule type" value="Genomic_DNA"/>
</dbReference>
<name>L8TPE4_9MICC</name>
<reference evidence="3" key="1">
    <citation type="journal article" date="2013" name="Genome Announc.">
        <title>Draft Genome Sequence of the 2-Chloro-4-Nitrophenol-Degrading Bacterium Arthrobacter sp. Strain SJCon.</title>
        <authorList>
            <person name="Vikram S."/>
            <person name="Kumar S."/>
            <person name="Vaidya B."/>
            <person name="Pinnaka A.K."/>
            <person name="Raghava G.P."/>
        </authorList>
    </citation>
    <scope>NUCLEOTIDE SEQUENCE [LARGE SCALE GENOMIC DNA]</scope>
    <source>
        <strain evidence="3">SJCon</strain>
    </source>
</reference>